<proteinExistence type="inferred from homology"/>
<dbReference type="PANTHER" id="PTHR43248">
    <property type="entry name" value="2-SUCCINYL-6-HYDROXY-2,4-CYCLOHEXADIENE-1-CARBOXYLATE SYNTHASE"/>
    <property type="match status" value="1"/>
</dbReference>
<dbReference type="Gene3D" id="3.40.50.1820">
    <property type="entry name" value="alpha/beta hydrolase"/>
    <property type="match status" value="1"/>
</dbReference>
<evidence type="ECO:0000256" key="2">
    <source>
        <dbReference type="ARBA" id="ARBA00022729"/>
    </source>
</evidence>
<name>A0A2N8ZBU7_9VIBR</name>
<dbReference type="InterPro" id="IPR000073">
    <property type="entry name" value="AB_hydrolase_1"/>
</dbReference>
<evidence type="ECO:0000256" key="3">
    <source>
        <dbReference type="ARBA" id="ARBA00022801"/>
    </source>
</evidence>
<dbReference type="PANTHER" id="PTHR43248:SF29">
    <property type="entry name" value="TRIPEPTIDYL AMINOPEPTIDASE"/>
    <property type="match status" value="1"/>
</dbReference>
<dbReference type="KEGG" id="vta:A1388"/>
<accession>A0A2N8ZBU7</accession>
<dbReference type="SUPFAM" id="SSF53474">
    <property type="entry name" value="alpha/beta-Hydrolases"/>
    <property type="match status" value="1"/>
</dbReference>
<dbReference type="Pfam" id="PF00561">
    <property type="entry name" value="Abhydrolase_1"/>
    <property type="match status" value="1"/>
</dbReference>
<gene>
    <name evidence="6" type="ORF">VTAP4600_A1388</name>
</gene>
<comment type="similarity">
    <text evidence="1">Belongs to the peptidase S33 family.</text>
</comment>
<sequence>MEIINKITFSQSLVALAITSVLSGCGGGGSDDFESNKGDLISGCPTNLTCDYLSVAKDYDNPQQGNVNIFYGVHKARVPSERLGILVFNFGGPGGSAVSGASYMVSQWLPSTILDRFDVIGMDPRGSGQSAFAKELTACAVANDCTQVNRDFAHYMGSNSVVKDLDSLREALGEEKLNFLGYSYGTRLGSLYANMFPQNVRAIVLDSPMPPKSNNYIDLRIDNAKGYDAVADYRLITPERKKRLEAVANDIYVNGVYVDKYGSSLSVDKGRILLSKLSSRDPSKEFSDMKSSLFSFLDNDYLNNLLGDLSISNGNSPTDDDYRSSAMFQTVVCTDERVPVESNEVANYQNSYQQASAIYGPMNYQDTASMCVDWPGERDSIEHVEHVERMDQVLSGQKILVIGGKYDPATPYIWAEQMKQSFGTLAVTTTVTNRVDHGFSYSGIDCVDSQTTAYLLDPTQTLSDKSCLGTYSSSFNFFNPEYPAKTHPAKTVSGF</sequence>
<dbReference type="EMBL" id="LT960611">
    <property type="protein sequence ID" value="SON49367.1"/>
    <property type="molecule type" value="Genomic_DNA"/>
</dbReference>
<dbReference type="PROSITE" id="PS51257">
    <property type="entry name" value="PROKAR_LIPOPROTEIN"/>
    <property type="match status" value="1"/>
</dbReference>
<dbReference type="InterPro" id="IPR013595">
    <property type="entry name" value="Pept_S33_TAP-like_C"/>
</dbReference>
<dbReference type="AlphaFoldDB" id="A0A2N8ZBU7"/>
<evidence type="ECO:0000259" key="5">
    <source>
        <dbReference type="Pfam" id="PF08386"/>
    </source>
</evidence>
<evidence type="ECO:0000313" key="7">
    <source>
        <dbReference type="Proteomes" id="UP000235828"/>
    </source>
</evidence>
<keyword evidence="3" id="KW-0378">Hydrolase</keyword>
<feature type="domain" description="Peptidase S33 tripeptidyl aminopeptidase-like C-terminal" evidence="5">
    <location>
        <begin position="364"/>
        <end position="467"/>
    </location>
</feature>
<evidence type="ECO:0000259" key="4">
    <source>
        <dbReference type="Pfam" id="PF00561"/>
    </source>
</evidence>
<dbReference type="InterPro" id="IPR051601">
    <property type="entry name" value="Serine_prot/Carboxylest_S33"/>
</dbReference>
<dbReference type="RefSeq" id="WP_102522041.1">
    <property type="nucleotide sequence ID" value="NZ_LT960611.1"/>
</dbReference>
<dbReference type="GO" id="GO:0016787">
    <property type="term" value="F:hydrolase activity"/>
    <property type="evidence" value="ECO:0007669"/>
    <property type="project" value="UniProtKB-KW"/>
</dbReference>
<keyword evidence="2" id="KW-0732">Signal</keyword>
<dbReference type="OrthoDB" id="4510475at2"/>
<evidence type="ECO:0000313" key="6">
    <source>
        <dbReference type="EMBL" id="SON49367.1"/>
    </source>
</evidence>
<protein>
    <submittedName>
        <fullName evidence="6">Uncharacterized protein</fullName>
    </submittedName>
</protein>
<feature type="domain" description="AB hydrolase-1" evidence="4">
    <location>
        <begin position="86"/>
        <end position="224"/>
    </location>
</feature>
<dbReference type="Proteomes" id="UP000235828">
    <property type="component" value="Chromosome A"/>
</dbReference>
<dbReference type="InterPro" id="IPR029058">
    <property type="entry name" value="AB_hydrolase_fold"/>
</dbReference>
<evidence type="ECO:0000256" key="1">
    <source>
        <dbReference type="ARBA" id="ARBA00010088"/>
    </source>
</evidence>
<reference evidence="6 7" key="1">
    <citation type="submission" date="2017-10" db="EMBL/GenBank/DDBJ databases">
        <authorList>
            <person name="Banno H."/>
            <person name="Chua N.-H."/>
        </authorList>
    </citation>
    <scope>NUCLEOTIDE SEQUENCE [LARGE SCALE GENOMIC DNA]</scope>
    <source>
        <strain evidence="6">Vibrio tapetis CECT4600</strain>
    </source>
</reference>
<organism evidence="6 7">
    <name type="scientific">Vibrio tapetis subsp. tapetis</name>
    <dbReference type="NCBI Taxonomy" id="1671868"/>
    <lineage>
        <taxon>Bacteria</taxon>
        <taxon>Pseudomonadati</taxon>
        <taxon>Pseudomonadota</taxon>
        <taxon>Gammaproteobacteria</taxon>
        <taxon>Vibrionales</taxon>
        <taxon>Vibrionaceae</taxon>
        <taxon>Vibrio</taxon>
    </lineage>
</organism>
<keyword evidence="7" id="KW-1185">Reference proteome</keyword>
<dbReference type="Pfam" id="PF08386">
    <property type="entry name" value="Abhydrolase_4"/>
    <property type="match status" value="1"/>
</dbReference>